<evidence type="ECO:0000256" key="1">
    <source>
        <dbReference type="ARBA" id="ARBA00007992"/>
    </source>
</evidence>
<sequence>MTIYHVIIIGGGISGIASALALTRLNKLSCSVYEIRPSPSTIGGAINLTPNALRYLDHLGVLPKLAPKGCEVHHIDVISQRTGRRLGIVDFENAAKFKHCALRVLRAELLKCLMEVLEEEGVMVQYGKKIEAVSQREDGIQAMFTDGTKVDGDLLLGCDGIHSFIRMNVVQPDRKPVYSGLAVAYGLLDAAGVSARLQFDETAVHSGRFGTFLTSYCDAEKSRLYVGAVMETADVGSREGWAVRGENQEALRKELVRRFGGSSMPYLEDVVEKVDSFTLFPVYKLPTGGVWRSGRIMLLGDAAHAMPPQGESVGLALEDVVLLSRLAGQHETKSTAQILADYESLRKPRIAEAFKEAEFRWETAKDRGWLMAVLMEWMTWFFLKWMAKSKERDFAFDVRDIEVP</sequence>
<dbReference type="EMBL" id="KV744826">
    <property type="protein sequence ID" value="OCK84990.1"/>
    <property type="molecule type" value="Genomic_DNA"/>
</dbReference>
<reference evidence="7 8" key="1">
    <citation type="journal article" date="2016" name="Nat. Commun.">
        <title>Ectomycorrhizal ecology is imprinted in the genome of the dominant symbiotic fungus Cenococcum geophilum.</title>
        <authorList>
            <consortium name="DOE Joint Genome Institute"/>
            <person name="Peter M."/>
            <person name="Kohler A."/>
            <person name="Ohm R.A."/>
            <person name="Kuo A."/>
            <person name="Krutzmann J."/>
            <person name="Morin E."/>
            <person name="Arend M."/>
            <person name="Barry K.W."/>
            <person name="Binder M."/>
            <person name="Choi C."/>
            <person name="Clum A."/>
            <person name="Copeland A."/>
            <person name="Grisel N."/>
            <person name="Haridas S."/>
            <person name="Kipfer T."/>
            <person name="LaButti K."/>
            <person name="Lindquist E."/>
            <person name="Lipzen A."/>
            <person name="Maire R."/>
            <person name="Meier B."/>
            <person name="Mihaltcheva S."/>
            <person name="Molinier V."/>
            <person name="Murat C."/>
            <person name="Poggeler S."/>
            <person name="Quandt C.A."/>
            <person name="Sperisen C."/>
            <person name="Tritt A."/>
            <person name="Tisserant E."/>
            <person name="Crous P.W."/>
            <person name="Henrissat B."/>
            <person name="Nehls U."/>
            <person name="Egli S."/>
            <person name="Spatafora J.W."/>
            <person name="Grigoriev I.V."/>
            <person name="Martin F.M."/>
        </authorList>
    </citation>
    <scope>NUCLEOTIDE SEQUENCE [LARGE SCALE GENOMIC DNA]</scope>
    <source>
        <strain evidence="7 8">CBS 459.81</strain>
    </source>
</reference>
<keyword evidence="4" id="KW-0560">Oxidoreductase</keyword>
<dbReference type="Gene3D" id="3.50.50.60">
    <property type="entry name" value="FAD/NAD(P)-binding domain"/>
    <property type="match status" value="1"/>
</dbReference>
<accession>A0A8E2EJK5</accession>
<protein>
    <submittedName>
        <fullName evidence="7">FAD/NAD(P)-binding domain-containing protein</fullName>
    </submittedName>
</protein>
<evidence type="ECO:0000256" key="3">
    <source>
        <dbReference type="ARBA" id="ARBA00022827"/>
    </source>
</evidence>
<keyword evidence="5" id="KW-0503">Monooxygenase</keyword>
<dbReference type="PANTHER" id="PTHR13789:SF309">
    <property type="entry name" value="PUTATIVE (AFU_ORTHOLOGUE AFUA_6G14510)-RELATED"/>
    <property type="match status" value="1"/>
</dbReference>
<dbReference type="InterPro" id="IPR036188">
    <property type="entry name" value="FAD/NAD-bd_sf"/>
</dbReference>
<dbReference type="PANTHER" id="PTHR13789">
    <property type="entry name" value="MONOOXYGENASE"/>
    <property type="match status" value="1"/>
</dbReference>
<evidence type="ECO:0000256" key="4">
    <source>
        <dbReference type="ARBA" id="ARBA00023002"/>
    </source>
</evidence>
<evidence type="ECO:0000313" key="7">
    <source>
        <dbReference type="EMBL" id="OCK84990.1"/>
    </source>
</evidence>
<dbReference type="OrthoDB" id="16820at2759"/>
<evidence type="ECO:0000259" key="6">
    <source>
        <dbReference type="Pfam" id="PF01494"/>
    </source>
</evidence>
<dbReference type="GO" id="GO:0004497">
    <property type="term" value="F:monooxygenase activity"/>
    <property type="evidence" value="ECO:0007669"/>
    <property type="project" value="UniProtKB-KW"/>
</dbReference>
<dbReference type="GO" id="GO:0071949">
    <property type="term" value="F:FAD binding"/>
    <property type="evidence" value="ECO:0007669"/>
    <property type="project" value="InterPro"/>
</dbReference>
<evidence type="ECO:0000256" key="5">
    <source>
        <dbReference type="ARBA" id="ARBA00023033"/>
    </source>
</evidence>
<dbReference type="InterPro" id="IPR050493">
    <property type="entry name" value="FAD-dep_Monooxygenase_BioMet"/>
</dbReference>
<keyword evidence="3" id="KW-0274">FAD</keyword>
<gene>
    <name evidence="7" type="ORF">K432DRAFT_343984</name>
</gene>
<proteinExistence type="inferred from homology"/>
<dbReference type="Proteomes" id="UP000250266">
    <property type="component" value="Unassembled WGS sequence"/>
</dbReference>
<dbReference type="AlphaFoldDB" id="A0A8E2EJK5"/>
<dbReference type="InterPro" id="IPR002938">
    <property type="entry name" value="FAD-bd"/>
</dbReference>
<comment type="similarity">
    <text evidence="1">Belongs to the paxM FAD-dependent monooxygenase family.</text>
</comment>
<organism evidence="7 8">
    <name type="scientific">Lepidopterella palustris CBS 459.81</name>
    <dbReference type="NCBI Taxonomy" id="1314670"/>
    <lineage>
        <taxon>Eukaryota</taxon>
        <taxon>Fungi</taxon>
        <taxon>Dikarya</taxon>
        <taxon>Ascomycota</taxon>
        <taxon>Pezizomycotina</taxon>
        <taxon>Dothideomycetes</taxon>
        <taxon>Pleosporomycetidae</taxon>
        <taxon>Mytilinidiales</taxon>
        <taxon>Argynnaceae</taxon>
        <taxon>Lepidopterella</taxon>
    </lineage>
</organism>
<dbReference type="SUPFAM" id="SSF51905">
    <property type="entry name" value="FAD/NAD(P)-binding domain"/>
    <property type="match status" value="1"/>
</dbReference>
<dbReference type="Pfam" id="PF01494">
    <property type="entry name" value="FAD_binding_3"/>
    <property type="match status" value="1"/>
</dbReference>
<name>A0A8E2EJK5_9PEZI</name>
<feature type="domain" description="FAD-binding" evidence="6">
    <location>
        <begin position="5"/>
        <end position="355"/>
    </location>
</feature>
<keyword evidence="8" id="KW-1185">Reference proteome</keyword>
<evidence type="ECO:0000256" key="2">
    <source>
        <dbReference type="ARBA" id="ARBA00022630"/>
    </source>
</evidence>
<evidence type="ECO:0000313" key="8">
    <source>
        <dbReference type="Proteomes" id="UP000250266"/>
    </source>
</evidence>
<dbReference type="PRINTS" id="PR00420">
    <property type="entry name" value="RNGMNOXGNASE"/>
</dbReference>
<keyword evidence="2" id="KW-0285">Flavoprotein</keyword>